<dbReference type="Gene3D" id="3.40.50.10140">
    <property type="entry name" value="Toll/interleukin-1 receptor homology (TIR) domain"/>
    <property type="match status" value="1"/>
</dbReference>
<dbReference type="EMBL" id="PDUD01000032">
    <property type="protein sequence ID" value="PHN03441.1"/>
    <property type="molecule type" value="Genomic_DNA"/>
</dbReference>
<dbReference type="Proteomes" id="UP000223913">
    <property type="component" value="Unassembled WGS sequence"/>
</dbReference>
<dbReference type="RefSeq" id="WP_099153277.1">
    <property type="nucleotide sequence ID" value="NZ_PDUD01000032.1"/>
</dbReference>
<dbReference type="SUPFAM" id="SSF52200">
    <property type="entry name" value="Toll/Interleukin receptor TIR domain"/>
    <property type="match status" value="1"/>
</dbReference>
<dbReference type="SMART" id="SM00255">
    <property type="entry name" value="TIR"/>
    <property type="match status" value="1"/>
</dbReference>
<protein>
    <recommendedName>
        <fullName evidence="1">TIR domain-containing protein</fullName>
    </recommendedName>
</protein>
<evidence type="ECO:0000313" key="2">
    <source>
        <dbReference type="EMBL" id="PHN03441.1"/>
    </source>
</evidence>
<comment type="caution">
    <text evidence="2">The sequence shown here is derived from an EMBL/GenBank/DDBJ whole genome shotgun (WGS) entry which is preliminary data.</text>
</comment>
<accession>A0A2D0N4J8</accession>
<proteinExistence type="predicted"/>
<evidence type="ECO:0000259" key="1">
    <source>
        <dbReference type="PROSITE" id="PS50104"/>
    </source>
</evidence>
<dbReference type="GO" id="GO:0007165">
    <property type="term" value="P:signal transduction"/>
    <property type="evidence" value="ECO:0007669"/>
    <property type="project" value="InterPro"/>
</dbReference>
<name>A0A2D0N4J8_FLAN2</name>
<sequence>MAFKVFISHAKEDSDIVRHLYDLLKRAGFNPWFDEVNLIVGQQWKSEIEQVIEQTDVFIFCLSNAAVHKKGYVHAELNIALDQASLMPEGQVYILPVRLDNCQIPFSLRKLHVLDYFKENGDSKLLQHLKKIQNKFGHFQKEHSVHEVLALYQIFFAKEDTNKISKRIWDELKMEPEVPVYNLLYCIAILKNVDLTLDNLSPKKIEELYQRLEIAQREKDLLPTNLFIIALIVHDYYETRFRTVSTSSDDLIAQISTIAEPPIGYLIGQLNCSISFHFKTKFLLR</sequence>
<gene>
    <name evidence="2" type="ORF">CRP01_27555</name>
</gene>
<dbReference type="InterPro" id="IPR035897">
    <property type="entry name" value="Toll_tir_struct_dom_sf"/>
</dbReference>
<keyword evidence="3" id="KW-1185">Reference proteome</keyword>
<organism evidence="2 3">
    <name type="scientific">Flavilitoribacter nigricans (strain ATCC 23147 / DSM 23189 / NBRC 102662 / NCIMB 1420 / SS-2)</name>
    <name type="common">Lewinella nigricans</name>
    <dbReference type="NCBI Taxonomy" id="1122177"/>
    <lineage>
        <taxon>Bacteria</taxon>
        <taxon>Pseudomonadati</taxon>
        <taxon>Bacteroidota</taxon>
        <taxon>Saprospiria</taxon>
        <taxon>Saprospirales</taxon>
        <taxon>Lewinellaceae</taxon>
        <taxon>Flavilitoribacter</taxon>
    </lineage>
</organism>
<feature type="domain" description="TIR" evidence="1">
    <location>
        <begin position="1"/>
        <end position="136"/>
    </location>
</feature>
<dbReference type="OrthoDB" id="594879at2"/>
<dbReference type="AlphaFoldDB" id="A0A2D0N4J8"/>
<dbReference type="Pfam" id="PF13676">
    <property type="entry name" value="TIR_2"/>
    <property type="match status" value="1"/>
</dbReference>
<dbReference type="InterPro" id="IPR000157">
    <property type="entry name" value="TIR_dom"/>
</dbReference>
<dbReference type="PROSITE" id="PS50104">
    <property type="entry name" value="TIR"/>
    <property type="match status" value="1"/>
</dbReference>
<reference evidence="2 3" key="1">
    <citation type="submission" date="2017-10" db="EMBL/GenBank/DDBJ databases">
        <title>The draft genome sequence of Lewinella nigricans NBRC 102662.</title>
        <authorList>
            <person name="Wang K."/>
        </authorList>
    </citation>
    <scope>NUCLEOTIDE SEQUENCE [LARGE SCALE GENOMIC DNA]</scope>
    <source>
        <strain evidence="2 3">NBRC 102662</strain>
    </source>
</reference>
<evidence type="ECO:0000313" key="3">
    <source>
        <dbReference type="Proteomes" id="UP000223913"/>
    </source>
</evidence>